<proteinExistence type="predicted"/>
<evidence type="ECO:0000313" key="1">
    <source>
        <dbReference type="EMBL" id="CAH0387147.1"/>
    </source>
</evidence>
<gene>
    <name evidence="1" type="ORF">BEMITA_LOCUS6198</name>
</gene>
<sequence length="81" mass="8829">MTDVLSSKFTTSLRITPDKIRLVGDDRIKKAQANNEDVAVLTSFLPEALADAATQAKNLLFECALKNECRLGNPKLVIPGE</sequence>
<dbReference type="AlphaFoldDB" id="A0A9P0A5X4"/>
<dbReference type="EMBL" id="OU963864">
    <property type="protein sequence ID" value="CAH0387147.1"/>
    <property type="molecule type" value="Genomic_DNA"/>
</dbReference>
<keyword evidence="2" id="KW-1185">Reference proteome</keyword>
<organism evidence="1 2">
    <name type="scientific">Bemisia tabaci</name>
    <name type="common">Sweetpotato whitefly</name>
    <name type="synonym">Aleurodes tabaci</name>
    <dbReference type="NCBI Taxonomy" id="7038"/>
    <lineage>
        <taxon>Eukaryota</taxon>
        <taxon>Metazoa</taxon>
        <taxon>Ecdysozoa</taxon>
        <taxon>Arthropoda</taxon>
        <taxon>Hexapoda</taxon>
        <taxon>Insecta</taxon>
        <taxon>Pterygota</taxon>
        <taxon>Neoptera</taxon>
        <taxon>Paraneoptera</taxon>
        <taxon>Hemiptera</taxon>
        <taxon>Sternorrhyncha</taxon>
        <taxon>Aleyrodoidea</taxon>
        <taxon>Aleyrodidae</taxon>
        <taxon>Aleyrodinae</taxon>
        <taxon>Bemisia</taxon>
    </lineage>
</organism>
<accession>A0A9P0A5X4</accession>
<dbReference type="Proteomes" id="UP001152759">
    <property type="component" value="Chromosome 3"/>
</dbReference>
<protein>
    <submittedName>
        <fullName evidence="1">Uncharacterized protein</fullName>
    </submittedName>
</protein>
<evidence type="ECO:0000313" key="2">
    <source>
        <dbReference type="Proteomes" id="UP001152759"/>
    </source>
</evidence>
<name>A0A9P0A5X4_BEMTA</name>
<reference evidence="1" key="1">
    <citation type="submission" date="2021-12" db="EMBL/GenBank/DDBJ databases">
        <authorList>
            <person name="King R."/>
        </authorList>
    </citation>
    <scope>NUCLEOTIDE SEQUENCE</scope>
</reference>